<feature type="non-terminal residue" evidence="6">
    <location>
        <position position="1"/>
    </location>
</feature>
<evidence type="ECO:0000256" key="1">
    <source>
        <dbReference type="ARBA" id="ARBA00022443"/>
    </source>
</evidence>
<dbReference type="GO" id="GO:0005634">
    <property type="term" value="C:nucleus"/>
    <property type="evidence" value="ECO:0007669"/>
    <property type="project" value="TreeGrafter"/>
</dbReference>
<dbReference type="GO" id="GO:0002639">
    <property type="term" value="P:positive regulation of immunoglobulin production"/>
    <property type="evidence" value="ECO:0007669"/>
    <property type="project" value="TreeGrafter"/>
</dbReference>
<feature type="region of interest" description="Disordered" evidence="4">
    <location>
        <begin position="306"/>
        <end position="365"/>
    </location>
</feature>
<dbReference type="FunFam" id="1.10.150.50:FF:000024">
    <property type="entry name" value="Putative sam and sh3 domain-containing protein 1"/>
    <property type="match status" value="1"/>
</dbReference>
<feature type="compositionally biased region" description="Low complexity" evidence="4">
    <location>
        <begin position="18"/>
        <end position="28"/>
    </location>
</feature>
<dbReference type="PANTHER" id="PTHR12301:SF5">
    <property type="entry name" value="SAM AND SH3 DOMAIN-CONTAINING PROTEIN 3"/>
    <property type="match status" value="1"/>
</dbReference>
<keyword evidence="1 3" id="KW-0728">SH3 domain</keyword>
<dbReference type="SMART" id="SM00454">
    <property type="entry name" value="SAM"/>
    <property type="match status" value="1"/>
</dbReference>
<keyword evidence="7" id="KW-1185">Reference proteome</keyword>
<dbReference type="SUPFAM" id="SSF47769">
    <property type="entry name" value="SAM/Pointed domain"/>
    <property type="match status" value="1"/>
</dbReference>
<reference evidence="6 7" key="1">
    <citation type="submission" date="2019-09" db="EMBL/GenBank/DDBJ databases">
        <title>Bird 10,000 Genomes (B10K) Project - Family phase.</title>
        <authorList>
            <person name="Zhang G."/>
        </authorList>
    </citation>
    <scope>NUCLEOTIDE SEQUENCE [LARGE SCALE GENOMIC DNA]</scope>
    <source>
        <strain evidence="6">B10K-DU-001-68</strain>
        <tissue evidence="6">Muscle</tissue>
    </source>
</reference>
<accession>A0A7K7Z2M0</accession>
<dbReference type="GO" id="GO:0005737">
    <property type="term" value="C:cytoplasm"/>
    <property type="evidence" value="ECO:0007669"/>
    <property type="project" value="TreeGrafter"/>
</dbReference>
<feature type="non-terminal residue" evidence="6">
    <location>
        <position position="365"/>
    </location>
</feature>
<name>A0A7K7Z2M0_THRLU</name>
<evidence type="ECO:0000259" key="5">
    <source>
        <dbReference type="PROSITE" id="PS50002"/>
    </source>
</evidence>
<sequence>CSQLSLQRSSSFKDFGKSKVSSPVSSEEFSLEKNIPEDGPSSAAPEEAVQSSGTKLGKKWRAVISRTMNRKMGRMAVRALAEGTQAEVEEEGSPCPLSPASSTGEQSHDKLPLSYLELEEEEDGRPILGRQMSSGSDIPSPGDPGDSRRPEEIVPAYSGPFCGRARVHTDFTPSPYDKDSLKLQKGDIISIIEKPPVGTWTGLLNNRVGSFKFIYVDVIPEEVVPVRRSRGSSRNKRLKPKTLHELLERINLQEHIPTLLLNGYQTLDDFKELRETHLNELHIMDPQHRAKLLTAAELLLDYDTASEPEDHDTSEALPSPSEPKGDIPRDSGCFEGSETLDGSREETEPRCPKEQLGALSMAGSS</sequence>
<evidence type="ECO:0000313" key="6">
    <source>
        <dbReference type="EMBL" id="NXA84566.1"/>
    </source>
</evidence>
<dbReference type="Pfam" id="PF00536">
    <property type="entry name" value="SAM_1"/>
    <property type="match status" value="1"/>
</dbReference>
<feature type="region of interest" description="Disordered" evidence="4">
    <location>
        <begin position="78"/>
        <end position="110"/>
    </location>
</feature>
<dbReference type="InterPro" id="IPR013761">
    <property type="entry name" value="SAM/pointed_sf"/>
</dbReference>
<dbReference type="Gene3D" id="1.10.150.50">
    <property type="entry name" value="Transcription Factor, Ets-1"/>
    <property type="match status" value="1"/>
</dbReference>
<dbReference type="CDD" id="cd11968">
    <property type="entry name" value="SH3_SASH3"/>
    <property type="match status" value="1"/>
</dbReference>
<dbReference type="EMBL" id="VZTB01018016">
    <property type="protein sequence ID" value="NXA84566.1"/>
    <property type="molecule type" value="Genomic_DNA"/>
</dbReference>
<dbReference type="InterPro" id="IPR021090">
    <property type="entry name" value="SPIDER"/>
</dbReference>
<dbReference type="Proteomes" id="UP000558509">
    <property type="component" value="Unassembled WGS sequence"/>
</dbReference>
<comment type="caution">
    <text evidence="6">The sequence shown here is derived from an EMBL/GenBank/DDBJ whole genome shotgun (WGS) entry which is preliminary data.</text>
</comment>
<feature type="compositionally biased region" description="Polar residues" evidence="4">
    <location>
        <begin position="1"/>
        <end position="12"/>
    </location>
</feature>
<evidence type="ECO:0000256" key="3">
    <source>
        <dbReference type="PROSITE-ProRule" id="PRU00192"/>
    </source>
</evidence>
<dbReference type="InterPro" id="IPR035721">
    <property type="entry name" value="SASH3_SH3"/>
</dbReference>
<dbReference type="GO" id="GO:0030890">
    <property type="term" value="P:positive regulation of B cell proliferation"/>
    <property type="evidence" value="ECO:0007669"/>
    <property type="project" value="TreeGrafter"/>
</dbReference>
<dbReference type="AlphaFoldDB" id="A0A7K7Z2M0"/>
<dbReference type="Pfam" id="PF12485">
    <property type="entry name" value="SPIDER"/>
    <property type="match status" value="1"/>
</dbReference>
<gene>
    <name evidence="6" type="primary">Sash3</name>
    <name evidence="6" type="ORF">THRLUD_R01591</name>
</gene>
<dbReference type="PANTHER" id="PTHR12301">
    <property type="entry name" value="SAM-DOMAIN, SH3 AND NUCLEAR LOCALIZATION SIGNALS PROTEIN RELATED"/>
    <property type="match status" value="1"/>
</dbReference>
<feature type="compositionally biased region" description="Low complexity" evidence="4">
    <location>
        <begin position="133"/>
        <end position="144"/>
    </location>
</feature>
<evidence type="ECO:0000313" key="7">
    <source>
        <dbReference type="Proteomes" id="UP000558509"/>
    </source>
</evidence>
<evidence type="ECO:0000256" key="2">
    <source>
        <dbReference type="ARBA" id="ARBA00022553"/>
    </source>
</evidence>
<dbReference type="SMART" id="SM00326">
    <property type="entry name" value="SH3"/>
    <property type="match status" value="1"/>
</dbReference>
<dbReference type="Pfam" id="PF07653">
    <property type="entry name" value="SH3_2"/>
    <property type="match status" value="1"/>
</dbReference>
<feature type="domain" description="SH3" evidence="5">
    <location>
        <begin position="160"/>
        <end position="221"/>
    </location>
</feature>
<protein>
    <submittedName>
        <fullName evidence="6">SASH3 protein</fullName>
    </submittedName>
</protein>
<dbReference type="CDD" id="cd09560">
    <property type="entry name" value="SAM_SASH3"/>
    <property type="match status" value="1"/>
</dbReference>
<proteinExistence type="predicted"/>
<dbReference type="InterPro" id="IPR036028">
    <property type="entry name" value="SH3-like_dom_sf"/>
</dbReference>
<organism evidence="6 7">
    <name type="scientific">Thryothorus ludovicianus</name>
    <name type="common">Carolina wren</name>
    <name type="synonym">Sylvia ludoviciana</name>
    <dbReference type="NCBI Taxonomy" id="74200"/>
    <lineage>
        <taxon>Eukaryota</taxon>
        <taxon>Metazoa</taxon>
        <taxon>Chordata</taxon>
        <taxon>Craniata</taxon>
        <taxon>Vertebrata</taxon>
        <taxon>Euteleostomi</taxon>
        <taxon>Archelosauria</taxon>
        <taxon>Archosauria</taxon>
        <taxon>Dinosauria</taxon>
        <taxon>Saurischia</taxon>
        <taxon>Theropoda</taxon>
        <taxon>Coelurosauria</taxon>
        <taxon>Aves</taxon>
        <taxon>Neognathae</taxon>
        <taxon>Neoaves</taxon>
        <taxon>Telluraves</taxon>
        <taxon>Australaves</taxon>
        <taxon>Passeriformes</taxon>
        <taxon>Certhiidae</taxon>
        <taxon>Troglodytinae</taxon>
        <taxon>Thryothorus</taxon>
    </lineage>
</organism>
<dbReference type="InterPro" id="IPR051725">
    <property type="entry name" value="SAM-SH3_domain_protein"/>
</dbReference>
<dbReference type="InterPro" id="IPR001452">
    <property type="entry name" value="SH3_domain"/>
</dbReference>
<dbReference type="Gene3D" id="2.30.30.40">
    <property type="entry name" value="SH3 Domains"/>
    <property type="match status" value="1"/>
</dbReference>
<dbReference type="InterPro" id="IPR001660">
    <property type="entry name" value="SAM"/>
</dbReference>
<dbReference type="SUPFAM" id="SSF50044">
    <property type="entry name" value="SH3-domain"/>
    <property type="match status" value="1"/>
</dbReference>
<evidence type="ECO:0000256" key="4">
    <source>
        <dbReference type="SAM" id="MobiDB-lite"/>
    </source>
</evidence>
<dbReference type="PROSITE" id="PS50002">
    <property type="entry name" value="SH3"/>
    <property type="match status" value="1"/>
</dbReference>
<keyword evidence="2" id="KW-0597">Phosphoprotein</keyword>
<feature type="compositionally biased region" description="Basic and acidic residues" evidence="4">
    <location>
        <begin position="341"/>
        <end position="353"/>
    </location>
</feature>
<feature type="region of interest" description="Disordered" evidence="4">
    <location>
        <begin position="126"/>
        <end position="160"/>
    </location>
</feature>
<feature type="region of interest" description="Disordered" evidence="4">
    <location>
        <begin position="1"/>
        <end position="59"/>
    </location>
</feature>
<dbReference type="FunFam" id="2.30.30.40:FF:000021">
    <property type="entry name" value="Putative sam and sh3 domain-containing protein 1"/>
    <property type="match status" value="1"/>
</dbReference>
<dbReference type="GO" id="GO:0002821">
    <property type="term" value="P:positive regulation of adaptive immune response"/>
    <property type="evidence" value="ECO:0007669"/>
    <property type="project" value="TreeGrafter"/>
</dbReference>